<comment type="function">
    <text evidence="6">Endoribonuclease that catalyzes the hydrolysis of histone-coding pre-mRNA 3'-end. Involved in histone pre-mRNA processing during the S-phase of the cell cycle, which is required for entering/progressing through S-phase. Cleaves histone pre-mRNA at a major and a minor cleavage site after the 5'-ACCCA-3' and the 5'-ACCCACA-3' sequence, respectively, and located downstream of the stem-loop. May require the presence of the HDE element located at the histone pre-RNA 3'-end to avoid non-specific cleavage.</text>
</comment>
<comment type="catalytic activity">
    <reaction evidence="5">
        <text>a ribonucleotidyl-ribonucleotide-RNA + H2O = a 3'-end ribonucleotide-RNA + a 5'-end 5'-phospho-ribonucleoside-RNA + H(+)</text>
        <dbReference type="Rhea" id="RHEA:68096"/>
        <dbReference type="Rhea" id="RHEA-COMP:15179"/>
        <dbReference type="Rhea" id="RHEA-COMP:17355"/>
        <dbReference type="Rhea" id="RHEA-COMP:17428"/>
        <dbReference type="ChEBI" id="CHEBI:15377"/>
        <dbReference type="ChEBI" id="CHEBI:15378"/>
        <dbReference type="ChEBI" id="CHEBI:74896"/>
        <dbReference type="ChEBI" id="CHEBI:138282"/>
        <dbReference type="ChEBI" id="CHEBI:173118"/>
    </reaction>
    <physiologicalReaction direction="left-to-right" evidence="5">
        <dbReference type="Rhea" id="RHEA:68097"/>
    </physiologicalReaction>
</comment>
<dbReference type="Proteomes" id="UP001152795">
    <property type="component" value="Unassembled WGS sequence"/>
</dbReference>
<dbReference type="InterPro" id="IPR036866">
    <property type="entry name" value="RibonucZ/Hydroxyglut_hydro"/>
</dbReference>
<dbReference type="PANTHER" id="PTHR23200:SF48">
    <property type="entry name" value="METALLO-BETA-LACTAMASE DOMAIN-CONTAINING PROTEIN 1"/>
    <property type="match status" value="1"/>
</dbReference>
<dbReference type="Gene3D" id="3.60.15.10">
    <property type="entry name" value="Ribonuclease Z/Hydroxyacylglutathione hydrolase-like"/>
    <property type="match status" value="1"/>
</dbReference>
<comment type="subunit">
    <text evidence="2">Homodimer.</text>
</comment>
<evidence type="ECO:0000256" key="2">
    <source>
        <dbReference type="ARBA" id="ARBA00011738"/>
    </source>
</evidence>
<dbReference type="SUPFAM" id="SSF56281">
    <property type="entry name" value="Metallo-hydrolase/oxidoreductase"/>
    <property type="match status" value="1"/>
</dbReference>
<accession>A0A7D9HLW0</accession>
<feature type="domain" description="Metallo-beta-lactamase" evidence="8">
    <location>
        <begin position="62"/>
        <end position="227"/>
    </location>
</feature>
<evidence type="ECO:0000256" key="6">
    <source>
        <dbReference type="ARBA" id="ARBA00045869"/>
    </source>
</evidence>
<sequence length="236" mass="26250">MAGQAEHCHNKGSSRCSVIGPTSRHDQVIPHDACQEAQYPYEIIPLIEGYSENQGPGKQRATGSSTLVKGPNNVIVDTGNPSEKEKLLSALDKKGGMLPISIDYVVCTHGHSNHVGNLNLFSDATFIMSYYVSMKDEYTVYPFKDGLSYKIDDEVEVIPTPGHTNSDVSVIVKNTRYGVVAITGDLFEKEEDLERDDLWKQFSENPKKQMSNREMILGKADFIVPGHGKIFRNTRK</sequence>
<evidence type="ECO:0000256" key="1">
    <source>
        <dbReference type="ARBA" id="ARBA00004514"/>
    </source>
</evidence>
<dbReference type="CDD" id="cd07711">
    <property type="entry name" value="MBLAC1-like_MBL-fold"/>
    <property type="match status" value="1"/>
</dbReference>
<dbReference type="OrthoDB" id="10250730at2759"/>
<evidence type="ECO:0000313" key="10">
    <source>
        <dbReference type="Proteomes" id="UP001152795"/>
    </source>
</evidence>
<evidence type="ECO:0000256" key="5">
    <source>
        <dbReference type="ARBA" id="ARBA00044690"/>
    </source>
</evidence>
<proteinExistence type="predicted"/>
<protein>
    <recommendedName>
        <fullName evidence="3">Metallo-beta-lactamase domain-containing protein 1</fullName>
    </recommendedName>
    <alternativeName>
        <fullName evidence="4">Endoribonuclease MBLAC1</fullName>
    </alternativeName>
</protein>
<evidence type="ECO:0000256" key="3">
    <source>
        <dbReference type="ARBA" id="ARBA00014856"/>
    </source>
</evidence>
<evidence type="ECO:0000256" key="7">
    <source>
        <dbReference type="SAM" id="MobiDB-lite"/>
    </source>
</evidence>
<dbReference type="InterPro" id="IPR039344">
    <property type="entry name" value="MBLAC1"/>
</dbReference>
<organism evidence="9 10">
    <name type="scientific">Paramuricea clavata</name>
    <name type="common">Red gorgonian</name>
    <name type="synonym">Violescent sea-whip</name>
    <dbReference type="NCBI Taxonomy" id="317549"/>
    <lineage>
        <taxon>Eukaryota</taxon>
        <taxon>Metazoa</taxon>
        <taxon>Cnidaria</taxon>
        <taxon>Anthozoa</taxon>
        <taxon>Octocorallia</taxon>
        <taxon>Malacalcyonacea</taxon>
        <taxon>Plexauridae</taxon>
        <taxon>Paramuricea</taxon>
    </lineage>
</organism>
<gene>
    <name evidence="9" type="ORF">PACLA_8A046451</name>
</gene>
<feature type="region of interest" description="Disordered" evidence="7">
    <location>
        <begin position="52"/>
        <end position="72"/>
    </location>
</feature>
<comment type="caution">
    <text evidence="9">The sequence shown here is derived from an EMBL/GenBank/DDBJ whole genome shotgun (WGS) entry which is preliminary data.</text>
</comment>
<name>A0A7D9HLW0_PARCT</name>
<dbReference type="GO" id="GO:0005829">
    <property type="term" value="C:cytosol"/>
    <property type="evidence" value="ECO:0007669"/>
    <property type="project" value="UniProtKB-SubCell"/>
</dbReference>
<dbReference type="EMBL" id="CACRXK020001239">
    <property type="protein sequence ID" value="CAB3987822.1"/>
    <property type="molecule type" value="Genomic_DNA"/>
</dbReference>
<evidence type="ECO:0000313" key="9">
    <source>
        <dbReference type="EMBL" id="CAB3987822.1"/>
    </source>
</evidence>
<feature type="compositionally biased region" description="Polar residues" evidence="7">
    <location>
        <begin position="52"/>
        <end position="67"/>
    </location>
</feature>
<dbReference type="PANTHER" id="PTHR23200">
    <property type="entry name" value="METALLO-BETA-LACTAMASE DOMAIN-CONTAINING PROTEIN 1"/>
    <property type="match status" value="1"/>
</dbReference>
<dbReference type="SMART" id="SM00849">
    <property type="entry name" value="Lactamase_B"/>
    <property type="match status" value="1"/>
</dbReference>
<dbReference type="Pfam" id="PF00753">
    <property type="entry name" value="Lactamase_B"/>
    <property type="match status" value="1"/>
</dbReference>
<dbReference type="AlphaFoldDB" id="A0A7D9HLW0"/>
<keyword evidence="10" id="KW-1185">Reference proteome</keyword>
<comment type="subcellular location">
    <subcellularLocation>
        <location evidence="1">Cytoplasm</location>
        <location evidence="1">Cytosol</location>
    </subcellularLocation>
</comment>
<reference evidence="9" key="1">
    <citation type="submission" date="2020-04" db="EMBL/GenBank/DDBJ databases">
        <authorList>
            <person name="Alioto T."/>
            <person name="Alioto T."/>
            <person name="Gomez Garrido J."/>
        </authorList>
    </citation>
    <scope>NUCLEOTIDE SEQUENCE</scope>
    <source>
        <strain evidence="9">A484AB</strain>
    </source>
</reference>
<evidence type="ECO:0000256" key="4">
    <source>
        <dbReference type="ARBA" id="ARBA00032988"/>
    </source>
</evidence>
<dbReference type="InterPro" id="IPR001279">
    <property type="entry name" value="Metallo-B-lactamas"/>
</dbReference>
<evidence type="ECO:0000259" key="8">
    <source>
        <dbReference type="SMART" id="SM00849"/>
    </source>
</evidence>